<dbReference type="EMBL" id="SEKV01000583">
    <property type="protein sequence ID" value="TFY55531.1"/>
    <property type="molecule type" value="Genomic_DNA"/>
</dbReference>
<dbReference type="Proteomes" id="UP000298390">
    <property type="component" value="Unassembled WGS sequence"/>
</dbReference>
<reference evidence="1 2" key="1">
    <citation type="submission" date="2019-01" db="EMBL/GenBank/DDBJ databases">
        <title>Genome sequencing of the rare red list fungi Fomitopsis rosea.</title>
        <authorList>
            <person name="Buettner E."/>
            <person name="Kellner H."/>
        </authorList>
    </citation>
    <scope>NUCLEOTIDE SEQUENCE [LARGE SCALE GENOMIC DNA]</scope>
    <source>
        <strain evidence="1 2">DSM 105464</strain>
    </source>
</reference>
<dbReference type="AlphaFoldDB" id="A0A4Y9Y2D3"/>
<gene>
    <name evidence="1" type="ORF">EVJ58_g8194</name>
</gene>
<proteinExistence type="predicted"/>
<comment type="caution">
    <text evidence="1">The sequence shown here is derived from an EMBL/GenBank/DDBJ whole genome shotgun (WGS) entry which is preliminary data.</text>
</comment>
<accession>A0A4Y9Y2D3</accession>
<protein>
    <submittedName>
        <fullName evidence="1">Uncharacterized protein</fullName>
    </submittedName>
</protein>
<name>A0A4Y9Y2D3_9APHY</name>
<dbReference type="SUPFAM" id="SSF100920">
    <property type="entry name" value="Heat shock protein 70kD (HSP70), peptide-binding domain"/>
    <property type="match status" value="1"/>
</dbReference>
<evidence type="ECO:0000313" key="1">
    <source>
        <dbReference type="EMBL" id="TFY55531.1"/>
    </source>
</evidence>
<dbReference type="STRING" id="34475.A0A4Y9Y2D3"/>
<organism evidence="1 2">
    <name type="scientific">Rhodofomes roseus</name>
    <dbReference type="NCBI Taxonomy" id="34475"/>
    <lineage>
        <taxon>Eukaryota</taxon>
        <taxon>Fungi</taxon>
        <taxon>Dikarya</taxon>
        <taxon>Basidiomycota</taxon>
        <taxon>Agaricomycotina</taxon>
        <taxon>Agaricomycetes</taxon>
        <taxon>Polyporales</taxon>
        <taxon>Rhodofomes</taxon>
    </lineage>
</organism>
<dbReference type="InterPro" id="IPR029047">
    <property type="entry name" value="HSP70_peptide-bd_sf"/>
</dbReference>
<sequence length="75" mass="7938">MSLLSRSVSRLPSSWVTPEKTQDLLLLDAAPLSLGIETAGGFMAAVLLDDTSEKTRDLLLDVTPLSSVSQPPVVS</sequence>
<dbReference type="Gene3D" id="2.60.34.10">
    <property type="entry name" value="Substrate Binding Domain Of DNAk, Chain A, domain 1"/>
    <property type="match status" value="1"/>
</dbReference>
<evidence type="ECO:0000313" key="2">
    <source>
        <dbReference type="Proteomes" id="UP000298390"/>
    </source>
</evidence>